<sequence length="953" mass="111037">MKKNYLLSQGLDIIEFTGNILLENPEEISQNIIVFPGKRPGYFLRKYIAEKIKQPFVSPQILSMDEFVDFVYTSLLGYIDRMAGPIDSAPIIFNLNKSERLIGGEESQLYLDEFLPWCFKLFADFEEMSIEEIKPSRLREIDEIAGEQLPPKISENLIKLSRLYELFYEQLHKLNLSTRSLRYNKVGKEIKDVDFSPFKKIIFVGLFALTNSEKRMLSYLAQNERVIFIFQKGPGIDGVLEELKIDVSEVNIEKEPPEINFYQAMDVHSEVFKLNQLISKKTAFNYKDVIVLLLADTLFPVVQHTVGFTNKEYNISMGYPISRTPVYAIIQILSELLETRQGEEYYVPSYIKFVLHPYVKNIYFENASYVTRIIFHTIEENFIAEQRRFVRLSEIEANKKVIEGCLTKLKKYENLKIDQEKIKNHLRMIHKTLIMPFEDIRDIGDFTDKFLTFFSFISEKSPANLHPFTAPFIKTVLESIYELKTSDLKNERFKETDSYFRLLKNFLRTVSYPFSGTPVRGLQVLGFLETRNMKFDNVYILDVNEGILPNTKKEDTILPHGIRAYLGLPTYEASEKIFRYYFETLLAGAKEVHIFYIEGADKEKSRFVEKLLWEQQRKTGKLFIPKNDVFFNVQFSQKEPKSIEKTEDMIQYIKNTVNFTPTRLDKYLQCPLSFYYGEVLKLTAKEELSGEPDALKIGSIVHSVLEKFFTARIGHSLTIKKEDYKIMDGIVEEIFNETFQNSSEGSLYLIKMQIKKRMSDVLNYYQNQDFARRVVVECEGNKIPISRPNRKSVSMCSIKLTNGGSVKIFGKIDRVDRDGDSYFIIDYKTGARPEIPDIEKFDIDKREEWSKTLKSVQLPSYLIIYLSNNPEITIENINAGLMILGGKEVKEAYLFPKNDNKRDAYEHLKKGVLLLIEEILNPDMPFMPAIDTEQCSDCEFNVICGRQWVEKIW</sequence>
<protein>
    <submittedName>
        <fullName evidence="2">PD-(D/E)XK nuclease family protein</fullName>
    </submittedName>
</protein>
<dbReference type="InterPro" id="IPR038726">
    <property type="entry name" value="PDDEXK_AddAB-type"/>
</dbReference>
<proteinExistence type="predicted"/>
<evidence type="ECO:0000313" key="2">
    <source>
        <dbReference type="EMBL" id="HHS62570.1"/>
    </source>
</evidence>
<name>A0A7C6AGI9_UNCW3</name>
<gene>
    <name evidence="2" type="ORF">ENV70_02990</name>
</gene>
<dbReference type="SUPFAM" id="SSF52540">
    <property type="entry name" value="P-loop containing nucleoside triphosphate hydrolases"/>
    <property type="match status" value="1"/>
</dbReference>
<comment type="caution">
    <text evidence="2">The sequence shown here is derived from an EMBL/GenBank/DDBJ whole genome shotgun (WGS) entry which is preliminary data.</text>
</comment>
<reference evidence="2" key="1">
    <citation type="journal article" date="2020" name="mSystems">
        <title>Genome- and Community-Level Interaction Insights into Carbon Utilization and Element Cycling Functions of Hydrothermarchaeota in Hydrothermal Sediment.</title>
        <authorList>
            <person name="Zhou Z."/>
            <person name="Liu Y."/>
            <person name="Xu W."/>
            <person name="Pan J."/>
            <person name="Luo Z.H."/>
            <person name="Li M."/>
        </authorList>
    </citation>
    <scope>NUCLEOTIDE SEQUENCE [LARGE SCALE GENOMIC DNA]</scope>
    <source>
        <strain evidence="2">SpSt-783</strain>
    </source>
</reference>
<evidence type="ECO:0000259" key="1">
    <source>
        <dbReference type="Pfam" id="PF12705"/>
    </source>
</evidence>
<feature type="domain" description="PD-(D/E)XK endonuclease-like" evidence="1">
    <location>
        <begin position="659"/>
        <end position="944"/>
    </location>
</feature>
<dbReference type="InterPro" id="IPR027417">
    <property type="entry name" value="P-loop_NTPase"/>
</dbReference>
<dbReference type="EMBL" id="DTHJ01000063">
    <property type="protein sequence ID" value="HHS62570.1"/>
    <property type="molecule type" value="Genomic_DNA"/>
</dbReference>
<accession>A0A7C6AGI9</accession>
<dbReference type="Pfam" id="PF12705">
    <property type="entry name" value="PDDEXK_1"/>
    <property type="match status" value="1"/>
</dbReference>
<dbReference type="InterPro" id="IPR011604">
    <property type="entry name" value="PDDEXK-like_dom_sf"/>
</dbReference>
<organism evidence="2">
    <name type="scientific">candidate division WOR-3 bacterium</name>
    <dbReference type="NCBI Taxonomy" id="2052148"/>
    <lineage>
        <taxon>Bacteria</taxon>
        <taxon>Bacteria division WOR-3</taxon>
    </lineage>
</organism>
<dbReference type="Gene3D" id="3.90.320.10">
    <property type="match status" value="1"/>
</dbReference>
<dbReference type="AlphaFoldDB" id="A0A7C6AGI9"/>